<keyword evidence="4" id="KW-1185">Reference proteome</keyword>
<reference evidence="3" key="1">
    <citation type="submission" date="2023-06" db="EMBL/GenBank/DDBJ databases">
        <title>Genome-scale phylogeny and comparative genomics of the fungal order Sordariales.</title>
        <authorList>
            <consortium name="Lawrence Berkeley National Laboratory"/>
            <person name="Hensen N."/>
            <person name="Bonometti L."/>
            <person name="Westerberg I."/>
            <person name="Brannstrom I.O."/>
            <person name="Guillou S."/>
            <person name="Cros-Aarteil S."/>
            <person name="Calhoun S."/>
            <person name="Haridas S."/>
            <person name="Kuo A."/>
            <person name="Mondo S."/>
            <person name="Pangilinan J."/>
            <person name="Riley R."/>
            <person name="Labutti K."/>
            <person name="Andreopoulos B."/>
            <person name="Lipzen A."/>
            <person name="Chen C."/>
            <person name="Yanf M."/>
            <person name="Daum C."/>
            <person name="Ng V."/>
            <person name="Clum A."/>
            <person name="Steindorff A."/>
            <person name="Ohm R."/>
            <person name="Martin F."/>
            <person name="Silar P."/>
            <person name="Natvig D."/>
            <person name="Lalanne C."/>
            <person name="Gautier V."/>
            <person name="Ament-Velasquez S.L."/>
            <person name="Kruys A."/>
            <person name="Hutchinson M.I."/>
            <person name="Powell A.J."/>
            <person name="Barry K."/>
            <person name="Miller A.N."/>
            <person name="Grigoriev I.V."/>
            <person name="Debuchy R."/>
            <person name="Gladieux P."/>
            <person name="Thoren M.H."/>
            <person name="Johannesson H."/>
        </authorList>
    </citation>
    <scope>NUCLEOTIDE SEQUENCE</scope>
    <source>
        <strain evidence="3">PSN4</strain>
    </source>
</reference>
<organism evidence="3 4">
    <name type="scientific">Echria macrotheca</name>
    <dbReference type="NCBI Taxonomy" id="438768"/>
    <lineage>
        <taxon>Eukaryota</taxon>
        <taxon>Fungi</taxon>
        <taxon>Dikarya</taxon>
        <taxon>Ascomycota</taxon>
        <taxon>Pezizomycotina</taxon>
        <taxon>Sordariomycetes</taxon>
        <taxon>Sordariomycetidae</taxon>
        <taxon>Sordariales</taxon>
        <taxon>Schizotheciaceae</taxon>
        <taxon>Echria</taxon>
    </lineage>
</organism>
<dbReference type="Proteomes" id="UP001239445">
    <property type="component" value="Unassembled WGS sequence"/>
</dbReference>
<dbReference type="EMBL" id="MU839853">
    <property type="protein sequence ID" value="KAK1749708.1"/>
    <property type="molecule type" value="Genomic_DNA"/>
</dbReference>
<evidence type="ECO:0000256" key="1">
    <source>
        <dbReference type="SAM" id="MobiDB-lite"/>
    </source>
</evidence>
<feature type="compositionally biased region" description="Low complexity" evidence="1">
    <location>
        <begin position="172"/>
        <end position="230"/>
    </location>
</feature>
<gene>
    <name evidence="3" type="ORF">QBC47DRAFT_395510</name>
</gene>
<feature type="compositionally biased region" description="Basic and acidic residues" evidence="1">
    <location>
        <begin position="94"/>
        <end position="103"/>
    </location>
</feature>
<feature type="compositionally biased region" description="Basic and acidic residues" evidence="1">
    <location>
        <begin position="66"/>
        <end position="84"/>
    </location>
</feature>
<feature type="compositionally biased region" description="Polar residues" evidence="1">
    <location>
        <begin position="112"/>
        <end position="140"/>
    </location>
</feature>
<feature type="region of interest" description="Disordered" evidence="1">
    <location>
        <begin position="172"/>
        <end position="242"/>
    </location>
</feature>
<proteinExistence type="predicted"/>
<feature type="region of interest" description="Disordered" evidence="1">
    <location>
        <begin position="51"/>
        <end position="140"/>
    </location>
</feature>
<dbReference type="AlphaFoldDB" id="A0AAJ0B109"/>
<keyword evidence="2" id="KW-1133">Transmembrane helix</keyword>
<evidence type="ECO:0000256" key="2">
    <source>
        <dbReference type="SAM" id="Phobius"/>
    </source>
</evidence>
<keyword evidence="2" id="KW-0472">Membrane</keyword>
<protein>
    <submittedName>
        <fullName evidence="3">Uncharacterized protein</fullName>
    </submittedName>
</protein>
<name>A0AAJ0B109_9PEZI</name>
<comment type="caution">
    <text evidence="3">The sequence shown here is derived from an EMBL/GenBank/DDBJ whole genome shotgun (WGS) entry which is preliminary data.</text>
</comment>
<accession>A0AAJ0B109</accession>
<evidence type="ECO:0000313" key="4">
    <source>
        <dbReference type="Proteomes" id="UP001239445"/>
    </source>
</evidence>
<keyword evidence="2" id="KW-0812">Transmembrane</keyword>
<feature type="transmembrane region" description="Helical" evidence="2">
    <location>
        <begin position="150"/>
        <end position="173"/>
    </location>
</feature>
<evidence type="ECO:0000313" key="3">
    <source>
        <dbReference type="EMBL" id="KAK1749708.1"/>
    </source>
</evidence>
<sequence length="338" mass="36059">MPERLLATSFRNNLTPTSCPLPCQREGHRNKIKDTMGPLPEDNLPEVVMPQPWETDHDAPPQALSHSEKLNHASHASEHEREKYAVVYDPTPKLFDDNTEPKSDSLVPQPWSAASPTSGNAAPTADENNIPRSEPPTSQRTICGLKRRTFFILLAIIAVLLAAVIGGAVGGSLSKKSSESSTPQPASQQSPPATSPTTTALTSSAVTTQPSSSLPSSGSPSTTSPTATPSARPGQVSTLNNSTAPHPGLAFQAFSSTSYLGTASPIIQEEGFYDLNILARSYVWLPDGTDCCLTFCTDKTTAAGWWCETRYRPDSSGPFARVYIWCGGNDGVKNVTCS</sequence>